<sequence length="187" mass="20385">MQLTEGGFSLLEVLIAMTIGSVLLLSAARFLPALQAAMLHQTRQQALEETVWQHLFTLGKHLQRAGYCRGECSGEPLVMGRQGACVIVQWDANSNGRWEHSPLSEAEQTGFRLQNGVLETRQGAESCEEKGWDKITDPATVSVQRFTVIRQPQGVLAPVLTVTLAAAPLNHPEEAISATYSVAGYNL</sequence>
<dbReference type="GO" id="GO:0015628">
    <property type="term" value="P:protein secretion by the type II secretion system"/>
    <property type="evidence" value="ECO:0007669"/>
    <property type="project" value="TreeGrafter"/>
</dbReference>
<keyword evidence="4 6" id="KW-1133">Transmembrane helix</keyword>
<dbReference type="InterPro" id="IPR051621">
    <property type="entry name" value="T2SS_protein_J"/>
</dbReference>
<dbReference type="InterPro" id="IPR012902">
    <property type="entry name" value="N_methyl_site"/>
</dbReference>
<keyword evidence="8" id="KW-1185">Reference proteome</keyword>
<keyword evidence="5 6" id="KW-0472">Membrane</keyword>
<dbReference type="PANTHER" id="PTHR39583">
    <property type="entry name" value="TYPE II SECRETION SYSTEM PROTEIN J-RELATED"/>
    <property type="match status" value="1"/>
</dbReference>
<proteinExistence type="predicted"/>
<reference evidence="7 8" key="1">
    <citation type="submission" date="2014-09" db="EMBL/GenBank/DDBJ databases">
        <title>Whole genome shotgun sequence of Escherichia vulneris NBRC 102420.</title>
        <authorList>
            <person name="Yoshida Y."/>
            <person name="Hosoyama A."/>
            <person name="Tsuchikane K."/>
            <person name="Ohji S."/>
            <person name="Ichikawa N."/>
            <person name="Kimura A."/>
            <person name="Yamazoe A."/>
            <person name="Ezaki T."/>
            <person name="Fujita N."/>
        </authorList>
    </citation>
    <scope>NUCLEOTIDE SEQUENCE [LARGE SCALE GENOMIC DNA]</scope>
    <source>
        <strain evidence="7 8">NBRC 102420</strain>
    </source>
</reference>
<protein>
    <submittedName>
        <fullName evidence="7">Prepilin peptidase-dependent protein B</fullName>
    </submittedName>
</protein>
<dbReference type="GO" id="GO:0016020">
    <property type="term" value="C:membrane"/>
    <property type="evidence" value="ECO:0007669"/>
    <property type="project" value="UniProtKB-SubCell"/>
</dbReference>
<dbReference type="NCBIfam" id="NF007848">
    <property type="entry name" value="PRK10557.1"/>
    <property type="match status" value="1"/>
</dbReference>
<dbReference type="InterPro" id="IPR016419">
    <property type="entry name" value="Prepilin_Pept-dep_B_prd"/>
</dbReference>
<evidence type="ECO:0000313" key="8">
    <source>
        <dbReference type="Proteomes" id="UP000029462"/>
    </source>
</evidence>
<organism evidence="7 8">
    <name type="scientific">Pseudescherichia vulneris NBRC 102420</name>
    <dbReference type="NCBI Taxonomy" id="1115515"/>
    <lineage>
        <taxon>Bacteria</taxon>
        <taxon>Pseudomonadati</taxon>
        <taxon>Pseudomonadota</taxon>
        <taxon>Gammaproteobacteria</taxon>
        <taxon>Enterobacterales</taxon>
        <taxon>Enterobacteriaceae</taxon>
        <taxon>Pseudescherichia</taxon>
    </lineage>
</organism>
<keyword evidence="3 6" id="KW-0812">Transmembrane</keyword>
<dbReference type="STRING" id="1115515.EV102420_02_02030"/>
<keyword evidence="2" id="KW-0488">Methylation</keyword>
<name>A0A090V015_PSEVU</name>
<dbReference type="AlphaFoldDB" id="A0A090V015"/>
<dbReference type="eggNOG" id="COG4795">
    <property type="taxonomic scope" value="Bacteria"/>
</dbReference>
<evidence type="ECO:0000313" key="7">
    <source>
        <dbReference type="EMBL" id="GAL56599.1"/>
    </source>
</evidence>
<comment type="subcellular location">
    <subcellularLocation>
        <location evidence="1">Membrane</location>
        <topology evidence="1">Single-pass membrane protein</topology>
    </subcellularLocation>
</comment>
<evidence type="ECO:0000256" key="1">
    <source>
        <dbReference type="ARBA" id="ARBA00004167"/>
    </source>
</evidence>
<dbReference type="NCBIfam" id="TIGR02532">
    <property type="entry name" value="IV_pilin_GFxxxE"/>
    <property type="match status" value="1"/>
</dbReference>
<evidence type="ECO:0000256" key="4">
    <source>
        <dbReference type="ARBA" id="ARBA00022989"/>
    </source>
</evidence>
<dbReference type="EMBL" id="BBMZ01000002">
    <property type="protein sequence ID" value="GAL56599.1"/>
    <property type="molecule type" value="Genomic_DNA"/>
</dbReference>
<evidence type="ECO:0000256" key="6">
    <source>
        <dbReference type="SAM" id="Phobius"/>
    </source>
</evidence>
<dbReference type="Proteomes" id="UP000029462">
    <property type="component" value="Unassembled WGS sequence"/>
</dbReference>
<dbReference type="Pfam" id="PF07963">
    <property type="entry name" value="N_methyl"/>
    <property type="match status" value="1"/>
</dbReference>
<dbReference type="OrthoDB" id="7059546at2"/>
<dbReference type="PANTHER" id="PTHR39583:SF3">
    <property type="entry name" value="PREPILIN PEPTIDASE-DEPENDENT PROTEIN B"/>
    <property type="match status" value="1"/>
</dbReference>
<dbReference type="PROSITE" id="PS00409">
    <property type="entry name" value="PROKAR_NTER_METHYL"/>
    <property type="match status" value="1"/>
</dbReference>
<gene>
    <name evidence="7" type="primary">ppdB</name>
    <name evidence="7" type="ORF">EV102420_02_02030</name>
</gene>
<dbReference type="PIRSF" id="PIRSF004525">
    <property type="entry name" value="Pilin_peptidase-dep_B_prd"/>
    <property type="match status" value="1"/>
</dbReference>
<evidence type="ECO:0000256" key="3">
    <source>
        <dbReference type="ARBA" id="ARBA00022692"/>
    </source>
</evidence>
<dbReference type="RefSeq" id="WP_042387920.1">
    <property type="nucleotide sequence ID" value="NZ_BBMZ01000002.1"/>
</dbReference>
<evidence type="ECO:0000256" key="2">
    <source>
        <dbReference type="ARBA" id="ARBA00022481"/>
    </source>
</evidence>
<evidence type="ECO:0000256" key="5">
    <source>
        <dbReference type="ARBA" id="ARBA00023136"/>
    </source>
</evidence>
<accession>A0A090V015</accession>
<feature type="transmembrane region" description="Helical" evidence="6">
    <location>
        <begin position="6"/>
        <end position="31"/>
    </location>
</feature>
<comment type="caution">
    <text evidence="7">The sequence shown here is derived from an EMBL/GenBank/DDBJ whole genome shotgun (WGS) entry which is preliminary data.</text>
</comment>